<dbReference type="InterPro" id="IPR051208">
    <property type="entry name" value="Class-I_Fumarase/Tartrate_DH"/>
</dbReference>
<dbReference type="GO" id="GO:0046872">
    <property type="term" value="F:metal ion binding"/>
    <property type="evidence" value="ECO:0007669"/>
    <property type="project" value="UniProtKB-KW"/>
</dbReference>
<feature type="domain" description="Fe-S hydro-lyase tartrate dehydratase alpha-type catalytic" evidence="7">
    <location>
        <begin position="11"/>
        <end position="277"/>
    </location>
</feature>
<comment type="caution">
    <text evidence="8">The sequence shown here is derived from an EMBL/GenBank/DDBJ whole genome shotgun (WGS) entry which is preliminary data.</text>
</comment>
<accession>A0A7C1VPS0</accession>
<evidence type="ECO:0000256" key="4">
    <source>
        <dbReference type="ARBA" id="ARBA00023004"/>
    </source>
</evidence>
<dbReference type="EC" id="4.2.1.2" evidence="8"/>
<evidence type="ECO:0000256" key="2">
    <source>
        <dbReference type="ARBA" id="ARBA00022485"/>
    </source>
</evidence>
<dbReference type="AlphaFoldDB" id="A0A7C1VPS0"/>
<evidence type="ECO:0000256" key="5">
    <source>
        <dbReference type="ARBA" id="ARBA00023014"/>
    </source>
</evidence>
<keyword evidence="2" id="KW-0004">4Fe-4S</keyword>
<evidence type="ECO:0000313" key="8">
    <source>
        <dbReference type="EMBL" id="HEC68303.1"/>
    </source>
</evidence>
<evidence type="ECO:0000256" key="6">
    <source>
        <dbReference type="ARBA" id="ARBA00023239"/>
    </source>
</evidence>
<sequence length="279" mass="30580">MREIAVTEITKLIKRLCIESCISLNEDIIKVLKRAEEKEESEIGKKVIKQLLNNEEVAKKERIPLCQDTGVTLVYLEIGQDVHFIGGDLKRAIQEGVRQGYKEGYLRKSVCHPLSRENTGDNTPAIVHFEIVAGDKVKIMVMPKGAGSENMCTATVLTPAAGLKGIEQFVCQTIERAAVNTCSPLIVGVGIGGTIDKAAFLAKKALLRPIGERARDKTLAKLEEKWLEMFNNLGYGPLGLGGRVTCLDVHIETHPCHIASLPVGVNVQCHAHRLKTIVI</sequence>
<dbReference type="EMBL" id="DRIH01000204">
    <property type="protein sequence ID" value="HEC68303.1"/>
    <property type="molecule type" value="Genomic_DNA"/>
</dbReference>
<evidence type="ECO:0000256" key="3">
    <source>
        <dbReference type="ARBA" id="ARBA00022723"/>
    </source>
</evidence>
<dbReference type="GO" id="GO:0051539">
    <property type="term" value="F:4 iron, 4 sulfur cluster binding"/>
    <property type="evidence" value="ECO:0007669"/>
    <property type="project" value="UniProtKB-KW"/>
</dbReference>
<dbReference type="PANTHER" id="PTHR30389">
    <property type="entry name" value="FUMARATE HYDRATASE-RELATED"/>
    <property type="match status" value="1"/>
</dbReference>
<name>A0A7C1VPS0_DESA2</name>
<keyword evidence="5" id="KW-0411">Iron-sulfur</keyword>
<dbReference type="PANTHER" id="PTHR30389:SF17">
    <property type="entry name" value="L(+)-TARTRATE DEHYDRATASE SUBUNIT ALPHA-RELATED"/>
    <property type="match status" value="1"/>
</dbReference>
<keyword evidence="4" id="KW-0408">Iron</keyword>
<comment type="similarity">
    <text evidence="1">Belongs to the class-I fumarase family.</text>
</comment>
<evidence type="ECO:0000259" key="7">
    <source>
        <dbReference type="Pfam" id="PF05681"/>
    </source>
</evidence>
<proteinExistence type="inferred from homology"/>
<keyword evidence="6 8" id="KW-0456">Lyase</keyword>
<dbReference type="GO" id="GO:0004333">
    <property type="term" value="F:fumarate hydratase activity"/>
    <property type="evidence" value="ECO:0007669"/>
    <property type="project" value="UniProtKB-EC"/>
</dbReference>
<dbReference type="NCBIfam" id="NF004885">
    <property type="entry name" value="PRK06246.1"/>
    <property type="match status" value="1"/>
</dbReference>
<organism evidence="8">
    <name type="scientific">Desulfofervidus auxilii</name>
    <dbReference type="NCBI Taxonomy" id="1621989"/>
    <lineage>
        <taxon>Bacteria</taxon>
        <taxon>Pseudomonadati</taxon>
        <taxon>Thermodesulfobacteriota</taxon>
        <taxon>Candidatus Desulfofervidia</taxon>
        <taxon>Candidatus Desulfofervidales</taxon>
        <taxon>Candidatus Desulfofervidaceae</taxon>
        <taxon>Candidatus Desulfofervidus</taxon>
    </lineage>
</organism>
<dbReference type="NCBIfam" id="TIGR00722">
    <property type="entry name" value="ttdA_fumA_fumB"/>
    <property type="match status" value="1"/>
</dbReference>
<dbReference type="InterPro" id="IPR004646">
    <property type="entry name" value="Fe-S_hydro-lyase_TtdA-typ_cat"/>
</dbReference>
<keyword evidence="3" id="KW-0479">Metal-binding</keyword>
<dbReference type="Proteomes" id="UP000885738">
    <property type="component" value="Unassembled WGS sequence"/>
</dbReference>
<dbReference type="Pfam" id="PF05681">
    <property type="entry name" value="Fumerase"/>
    <property type="match status" value="1"/>
</dbReference>
<protein>
    <submittedName>
        <fullName evidence="8">Fumarate hydratase</fullName>
        <ecNumber evidence="8">4.2.1.2</ecNumber>
    </submittedName>
</protein>
<gene>
    <name evidence="8" type="ORF">ENI35_05805</name>
</gene>
<evidence type="ECO:0000256" key="1">
    <source>
        <dbReference type="ARBA" id="ARBA00008876"/>
    </source>
</evidence>
<reference evidence="8" key="1">
    <citation type="journal article" date="2020" name="mSystems">
        <title>Genome- and Community-Level Interaction Insights into Carbon Utilization and Element Cycling Functions of Hydrothermarchaeota in Hydrothermal Sediment.</title>
        <authorList>
            <person name="Zhou Z."/>
            <person name="Liu Y."/>
            <person name="Xu W."/>
            <person name="Pan J."/>
            <person name="Luo Z.H."/>
            <person name="Li M."/>
        </authorList>
    </citation>
    <scope>NUCLEOTIDE SEQUENCE [LARGE SCALE GENOMIC DNA]</scope>
    <source>
        <strain evidence="8">HyVt-389</strain>
    </source>
</reference>